<name>C3PJ75_CORA7</name>
<sequence>MSLQAVETVNSKETTQLGNSKFSYNAVFMQPNSNKALIGIDVHVTFHIPDWLIW</sequence>
<dbReference type="EMBL" id="CP001601">
    <property type="protein sequence ID" value="ACP31733.1"/>
    <property type="molecule type" value="Genomic_DNA"/>
</dbReference>
<reference evidence="1 2" key="1">
    <citation type="journal article" date="2010" name="BMC Genomics">
        <title>Complete genome sequence and lifestyle of black-pigmented Corynebacterium aurimucosum ATCC 700975 (formerly C. nigricans CN-1) isolated from a vaginal swab of a woman with spontaneous abortion.</title>
        <authorList>
            <person name="Trost E."/>
            <person name="Gotker S."/>
            <person name="Schneider J."/>
            <person name="Schneiker-Bekel S."/>
            <person name="Szczepanowski R."/>
            <person name="Tilker A."/>
            <person name="Viehoever P."/>
            <person name="Arnold W."/>
            <person name="Bekel T."/>
            <person name="Blom J."/>
            <person name="Gartemann K.H."/>
            <person name="Linke B."/>
            <person name="Goesmann A."/>
            <person name="Puhler A."/>
            <person name="Shukla S.K."/>
            <person name="Tauch A."/>
        </authorList>
    </citation>
    <scope>NUCLEOTIDE SEQUENCE [LARGE SCALE GENOMIC DNA]</scope>
    <source>
        <strain evidence="2">ATCC 700975 / DSM 44827 / CIP 107346 / CN-1</strain>
    </source>
</reference>
<dbReference type="Proteomes" id="UP000002077">
    <property type="component" value="Chromosome"/>
</dbReference>
<keyword evidence="2" id="KW-1185">Reference proteome</keyword>
<dbReference type="AlphaFoldDB" id="C3PJ75"/>
<accession>C3PJ75</accession>
<evidence type="ECO:0000313" key="2">
    <source>
        <dbReference type="Proteomes" id="UP000002077"/>
    </source>
</evidence>
<dbReference type="KEGG" id="car:cauri_0134"/>
<protein>
    <submittedName>
        <fullName evidence="1">Uncharacterized protein</fullName>
    </submittedName>
</protein>
<proteinExistence type="predicted"/>
<dbReference type="HOGENOM" id="CLU_3042384_0_0_11"/>
<gene>
    <name evidence="1" type="ordered locus">cauri_0134</name>
</gene>
<organism evidence="1 2">
    <name type="scientific">Corynebacterium aurimucosum (strain ATCC 700975 / DSM 44827 / CIP 107346 / CN-1)</name>
    <name type="common">Corynebacterium nigricans</name>
    <dbReference type="NCBI Taxonomy" id="548476"/>
    <lineage>
        <taxon>Bacteria</taxon>
        <taxon>Bacillati</taxon>
        <taxon>Actinomycetota</taxon>
        <taxon>Actinomycetes</taxon>
        <taxon>Mycobacteriales</taxon>
        <taxon>Corynebacteriaceae</taxon>
        <taxon>Corynebacterium</taxon>
    </lineage>
</organism>
<evidence type="ECO:0000313" key="1">
    <source>
        <dbReference type="EMBL" id="ACP31733.1"/>
    </source>
</evidence>